<sequence>MENNDNIEIILRRFLQELASLENKPVELLTITLTVDSAHFPKRGNTQSIIVKGQRKRINEQRGSDPLHYHITCYEK</sequence>
<accession>A0A2P8HUS5</accession>
<protein>
    <submittedName>
        <fullName evidence="1">Uncharacterized protein</fullName>
    </submittedName>
</protein>
<dbReference type="Proteomes" id="UP000240971">
    <property type="component" value="Unassembled WGS sequence"/>
</dbReference>
<gene>
    <name evidence="1" type="ORF">CLV51_1011315</name>
</gene>
<evidence type="ECO:0000313" key="1">
    <source>
        <dbReference type="EMBL" id="PSL49973.1"/>
    </source>
</evidence>
<keyword evidence="2" id="KW-1185">Reference proteome</keyword>
<proteinExistence type="predicted"/>
<dbReference type="AlphaFoldDB" id="A0A2P8HUS5"/>
<dbReference type="EMBL" id="PYAW01000001">
    <property type="protein sequence ID" value="PSL49973.1"/>
    <property type="molecule type" value="Genomic_DNA"/>
</dbReference>
<dbReference type="RefSeq" id="WP_106527164.1">
    <property type="nucleotide sequence ID" value="NZ_PYAW01000001.1"/>
</dbReference>
<evidence type="ECO:0000313" key="2">
    <source>
        <dbReference type="Proteomes" id="UP000240971"/>
    </source>
</evidence>
<organism evidence="1 2">
    <name type="scientific">Chitinophaga niastensis</name>
    <dbReference type="NCBI Taxonomy" id="536980"/>
    <lineage>
        <taxon>Bacteria</taxon>
        <taxon>Pseudomonadati</taxon>
        <taxon>Bacteroidota</taxon>
        <taxon>Chitinophagia</taxon>
        <taxon>Chitinophagales</taxon>
        <taxon>Chitinophagaceae</taxon>
        <taxon>Chitinophaga</taxon>
    </lineage>
</organism>
<dbReference type="OrthoDB" id="9861272at2"/>
<reference evidence="1 2" key="1">
    <citation type="submission" date="2018-03" db="EMBL/GenBank/DDBJ databases">
        <title>Genomic Encyclopedia of Archaeal and Bacterial Type Strains, Phase II (KMG-II): from individual species to whole genera.</title>
        <authorList>
            <person name="Goeker M."/>
        </authorList>
    </citation>
    <scope>NUCLEOTIDE SEQUENCE [LARGE SCALE GENOMIC DNA]</scope>
    <source>
        <strain evidence="1 2">DSM 24859</strain>
    </source>
</reference>
<comment type="caution">
    <text evidence="1">The sequence shown here is derived from an EMBL/GenBank/DDBJ whole genome shotgun (WGS) entry which is preliminary data.</text>
</comment>
<name>A0A2P8HUS5_CHINA</name>